<name>A0A0B8NNV3_9VIBR</name>
<comment type="similarity">
    <text evidence="2">Belongs to the tryptophan 2-monooxygenase family.</text>
</comment>
<dbReference type="PANTHER" id="PTHR10742:SF410">
    <property type="entry name" value="LYSINE-SPECIFIC HISTONE DEMETHYLASE 2"/>
    <property type="match status" value="1"/>
</dbReference>
<gene>
    <name evidence="9" type="ORF">JCM19231_3527</name>
</gene>
<feature type="signal peptide" evidence="7">
    <location>
        <begin position="1"/>
        <end position="21"/>
    </location>
</feature>
<dbReference type="GO" id="GO:0009851">
    <property type="term" value="P:auxin biosynthetic process"/>
    <property type="evidence" value="ECO:0007669"/>
    <property type="project" value="UniProtKB-KW"/>
</dbReference>
<evidence type="ECO:0000256" key="7">
    <source>
        <dbReference type="SAM" id="SignalP"/>
    </source>
</evidence>
<proteinExistence type="inferred from homology"/>
<feature type="chain" id="PRO_5002136377" description="Tryptophan 2-monooxygenase" evidence="7">
    <location>
        <begin position="22"/>
        <end position="349"/>
    </location>
</feature>
<evidence type="ECO:0000259" key="8">
    <source>
        <dbReference type="Pfam" id="PF01593"/>
    </source>
</evidence>
<sequence>MNRRRFLALLAASPLAGCVSARPMSVEKYNGSEVIVIGAGLSGLIAAVRLIEHGVSVTLVDSEPRVGGRIYSVPIGGTHANLGAQYVFESDNEYMNKYVRRVDCFTNEYPKLFDPNTGNHGILWNGQFVKDRGEGVFQKLPIGRESLLQWDESLKQMAKHRKEIMKSRNYVFDKEPPSQLWLALDQMSGSDYLSKYNPDVEDLFNMMLTPEGGVGTSETSALLMAGWYGGEEKGMSYLVEGGNQEMAEAIAKDIRAKGGKISLSTKIISVENVEDKVIVTTESGQNLSSDYVIVTTPAPITRGIVKGLSAEKAQALEAVSMVPACKLLCISKTIPVIKNSRLVFSIMRK</sequence>
<dbReference type="InterPro" id="IPR002937">
    <property type="entry name" value="Amino_oxidase"/>
</dbReference>
<dbReference type="InterPro" id="IPR036188">
    <property type="entry name" value="FAD/NAD-bd_sf"/>
</dbReference>
<dbReference type="EMBL" id="BBRZ01000001">
    <property type="protein sequence ID" value="GAM54007.1"/>
    <property type="molecule type" value="Genomic_DNA"/>
</dbReference>
<protein>
    <recommendedName>
        <fullName evidence="4">Tryptophan 2-monooxygenase</fullName>
        <ecNumber evidence="3">1.13.12.3</ecNumber>
    </recommendedName>
</protein>
<evidence type="ECO:0000256" key="1">
    <source>
        <dbReference type="ARBA" id="ARBA00004814"/>
    </source>
</evidence>
<comment type="pathway">
    <text evidence="1">Plant hormone metabolism; auxin biosynthesis.</text>
</comment>
<dbReference type="SUPFAM" id="SSF51905">
    <property type="entry name" value="FAD/NAD(P)-binding domain"/>
    <property type="match status" value="1"/>
</dbReference>
<dbReference type="Proteomes" id="UP000031671">
    <property type="component" value="Unassembled WGS sequence"/>
</dbReference>
<dbReference type="AlphaFoldDB" id="A0A0B8NNV3"/>
<evidence type="ECO:0000256" key="6">
    <source>
        <dbReference type="ARBA" id="ARBA00047321"/>
    </source>
</evidence>
<dbReference type="InterPro" id="IPR050281">
    <property type="entry name" value="Flavin_monoamine_oxidase"/>
</dbReference>
<comment type="catalytic activity">
    <reaction evidence="6">
        <text>L-tryptophan + O2 = indole-3-acetamide + CO2 + H2O</text>
        <dbReference type="Rhea" id="RHEA:16165"/>
        <dbReference type="ChEBI" id="CHEBI:15377"/>
        <dbReference type="ChEBI" id="CHEBI:15379"/>
        <dbReference type="ChEBI" id="CHEBI:16031"/>
        <dbReference type="ChEBI" id="CHEBI:16526"/>
        <dbReference type="ChEBI" id="CHEBI:57912"/>
        <dbReference type="EC" id="1.13.12.3"/>
    </reaction>
</comment>
<organism evidence="9 10">
    <name type="scientific">Vibrio ishigakensis</name>
    <dbReference type="NCBI Taxonomy" id="1481914"/>
    <lineage>
        <taxon>Bacteria</taxon>
        <taxon>Pseudomonadati</taxon>
        <taxon>Pseudomonadota</taxon>
        <taxon>Gammaproteobacteria</taxon>
        <taxon>Vibrionales</taxon>
        <taxon>Vibrionaceae</taxon>
        <taxon>Vibrio</taxon>
    </lineage>
</organism>
<reference evidence="9 10" key="2">
    <citation type="submission" date="2015-01" db="EMBL/GenBank/DDBJ databases">
        <authorList>
            <consortium name="NBRP consortium"/>
            <person name="Sawabe T."/>
            <person name="Meirelles P."/>
            <person name="Feng G."/>
            <person name="Sayaka M."/>
            <person name="Hattori M."/>
            <person name="Ohkuma M."/>
        </authorList>
    </citation>
    <scope>NUCLEOTIDE SEQUENCE [LARGE SCALE GENOMIC DNA]</scope>
    <source>
        <strain evidence="10">JCM 19231</strain>
    </source>
</reference>
<feature type="domain" description="Amine oxidase" evidence="8">
    <location>
        <begin position="41"/>
        <end position="328"/>
    </location>
</feature>
<dbReference type="Gene3D" id="3.50.50.60">
    <property type="entry name" value="FAD/NAD(P)-binding domain"/>
    <property type="match status" value="1"/>
</dbReference>
<evidence type="ECO:0000256" key="5">
    <source>
        <dbReference type="ARBA" id="ARBA00023070"/>
    </source>
</evidence>
<evidence type="ECO:0000256" key="2">
    <source>
        <dbReference type="ARBA" id="ARBA00005833"/>
    </source>
</evidence>
<comment type="caution">
    <text evidence="9">The sequence shown here is derived from an EMBL/GenBank/DDBJ whole genome shotgun (WGS) entry which is preliminary data.</text>
</comment>
<dbReference type="Pfam" id="PF01593">
    <property type="entry name" value="Amino_oxidase"/>
    <property type="match status" value="1"/>
</dbReference>
<keyword evidence="10" id="KW-1185">Reference proteome</keyword>
<reference evidence="9 10" key="1">
    <citation type="submission" date="2015-01" db="EMBL/GenBank/DDBJ databases">
        <title>Vibrio sp. C1 JCM 19231 whole genome shotgun sequence.</title>
        <authorList>
            <person name="Sawabe T."/>
            <person name="Meirelles P."/>
            <person name="Feng G."/>
            <person name="Sayaka M."/>
            <person name="Hattori M."/>
            <person name="Ohkuma M."/>
        </authorList>
    </citation>
    <scope>NUCLEOTIDE SEQUENCE [LARGE SCALE GENOMIC DNA]</scope>
    <source>
        <strain evidence="10">JCM 19231</strain>
    </source>
</reference>
<keyword evidence="5" id="KW-0073">Auxin biosynthesis</keyword>
<dbReference type="EC" id="1.13.12.3" evidence="3"/>
<evidence type="ECO:0000313" key="10">
    <source>
        <dbReference type="Proteomes" id="UP000031671"/>
    </source>
</evidence>
<evidence type="ECO:0000256" key="4">
    <source>
        <dbReference type="ARBA" id="ARBA00017871"/>
    </source>
</evidence>
<accession>A0A0B8NNV3</accession>
<evidence type="ECO:0000313" key="9">
    <source>
        <dbReference type="EMBL" id="GAM54007.1"/>
    </source>
</evidence>
<dbReference type="GO" id="GO:0050361">
    <property type="term" value="F:tryptophan 2-monooxygenase activity"/>
    <property type="evidence" value="ECO:0007669"/>
    <property type="project" value="UniProtKB-EC"/>
</dbReference>
<evidence type="ECO:0000256" key="3">
    <source>
        <dbReference type="ARBA" id="ARBA00012535"/>
    </source>
</evidence>
<keyword evidence="7" id="KW-0732">Signal</keyword>
<dbReference type="PANTHER" id="PTHR10742">
    <property type="entry name" value="FLAVIN MONOAMINE OXIDASE"/>
    <property type="match status" value="1"/>
</dbReference>